<dbReference type="SUPFAM" id="SSF52058">
    <property type="entry name" value="L domain-like"/>
    <property type="match status" value="1"/>
</dbReference>
<gene>
    <name evidence="1" type="ORF">SCHCODRAFT_111452</name>
</gene>
<sequence length="569" mass="63968">MHRVLEIPELQLAIAQELIPPESDWYRHRTDLYRLSLVSHSWRSIAEPMRWEEGNDFGDILCILPADAWVTVNLEDSDWQGNTFVRRARSICRPLNSQDWRTLQQRTRFVQSFTLSQDAGMQQTLANLLSTIPPADTLFPKLTELVLTLDEDDQEDFSSIYSAFVLAVTTPSIAHLAIRNSLTHAPSHIYTATLTQVIRRSQGLRTIVFEASAEFERRMPFPPESSSPYRSSFQALGSCDLLTSVKFEITTYEYDSCLLPTLAALPNLRELTLKNEYQAEWVEMDALEALDELEALLLRLGSVRIPTPSFPSLRSMRSLELPHRLVRALIAAGGCSIPLTSFEINTDIDDYQRFHDILSAVCMGCHGPTLTGLSVECCCMTFRGYPTTSVLDLSAIAPISSFARLSRIQLDGLVSVDLSDADYAEIACWWPELVSLALVTERSTPTCSLAALLHLQSSCPYLEYLDLALNAEEVPTIASSDTRSTTSTQHISPPRFELQVRNSPIAEDVGSVALFLLSLFPKIQTVKFEVGFDDDAFHKENAEEWVILERREAWGKVNDLIVNHRNACM</sequence>
<dbReference type="EMBL" id="GL377309">
    <property type="protein sequence ID" value="EFI94871.1"/>
    <property type="molecule type" value="Genomic_DNA"/>
</dbReference>
<dbReference type="OrthoDB" id="2893568at2759"/>
<dbReference type="InterPro" id="IPR032675">
    <property type="entry name" value="LRR_dom_sf"/>
</dbReference>
<name>D8QC48_SCHCM</name>
<evidence type="ECO:0000313" key="1">
    <source>
        <dbReference type="EMBL" id="EFI94871.1"/>
    </source>
</evidence>
<keyword evidence="2" id="KW-1185">Reference proteome</keyword>
<accession>D8QC48</accession>
<dbReference type="HOGENOM" id="CLU_021164_0_0_1"/>
<dbReference type="VEuPathDB" id="FungiDB:SCHCODRAFT_02691204"/>
<protein>
    <recommendedName>
        <fullName evidence="3">F-box domain-containing protein</fullName>
    </recommendedName>
</protein>
<dbReference type="Gene3D" id="3.80.10.10">
    <property type="entry name" value="Ribonuclease Inhibitor"/>
    <property type="match status" value="1"/>
</dbReference>
<feature type="non-terminal residue" evidence="1">
    <location>
        <position position="569"/>
    </location>
</feature>
<evidence type="ECO:0008006" key="3">
    <source>
        <dbReference type="Google" id="ProtNLM"/>
    </source>
</evidence>
<dbReference type="InParanoid" id="D8QC48"/>
<dbReference type="RefSeq" id="XP_003029774.1">
    <property type="nucleotide sequence ID" value="XM_003029728.1"/>
</dbReference>
<organism evidence="2">
    <name type="scientific">Schizophyllum commune (strain H4-8 / FGSC 9210)</name>
    <name type="common">Split gill fungus</name>
    <dbReference type="NCBI Taxonomy" id="578458"/>
    <lineage>
        <taxon>Eukaryota</taxon>
        <taxon>Fungi</taxon>
        <taxon>Dikarya</taxon>
        <taxon>Basidiomycota</taxon>
        <taxon>Agaricomycotina</taxon>
        <taxon>Agaricomycetes</taxon>
        <taxon>Agaricomycetidae</taxon>
        <taxon>Agaricales</taxon>
        <taxon>Schizophyllaceae</taxon>
        <taxon>Schizophyllum</taxon>
    </lineage>
</organism>
<reference evidence="1 2" key="1">
    <citation type="journal article" date="2010" name="Nat. Biotechnol.">
        <title>Genome sequence of the model mushroom Schizophyllum commune.</title>
        <authorList>
            <person name="Ohm R.A."/>
            <person name="de Jong J.F."/>
            <person name="Lugones L.G."/>
            <person name="Aerts A."/>
            <person name="Kothe E."/>
            <person name="Stajich J.E."/>
            <person name="de Vries R.P."/>
            <person name="Record E."/>
            <person name="Levasseur A."/>
            <person name="Baker S.E."/>
            <person name="Bartholomew K.A."/>
            <person name="Coutinho P.M."/>
            <person name="Erdmann S."/>
            <person name="Fowler T.J."/>
            <person name="Gathman A.C."/>
            <person name="Lombard V."/>
            <person name="Henrissat B."/>
            <person name="Knabe N."/>
            <person name="Kuees U."/>
            <person name="Lilly W.W."/>
            <person name="Lindquist E."/>
            <person name="Lucas S."/>
            <person name="Magnuson J.K."/>
            <person name="Piumi F."/>
            <person name="Raudaskoski M."/>
            <person name="Salamov A."/>
            <person name="Schmutz J."/>
            <person name="Schwarze F.W.M.R."/>
            <person name="vanKuyk P.A."/>
            <person name="Horton J.S."/>
            <person name="Grigoriev I.V."/>
            <person name="Woesten H.A.B."/>
        </authorList>
    </citation>
    <scope>NUCLEOTIDE SEQUENCE [LARGE SCALE GENOMIC DNA]</scope>
    <source>
        <strain evidence="2">H4-8 / FGSC 9210</strain>
    </source>
</reference>
<dbReference type="KEGG" id="scm:SCHCO_02691204"/>
<dbReference type="OMA" id="PRICKLA"/>
<dbReference type="GeneID" id="9591194"/>
<dbReference type="AlphaFoldDB" id="D8QC48"/>
<dbReference type="Proteomes" id="UP000007431">
    <property type="component" value="Unassembled WGS sequence"/>
</dbReference>
<evidence type="ECO:0000313" key="2">
    <source>
        <dbReference type="Proteomes" id="UP000007431"/>
    </source>
</evidence>
<proteinExistence type="predicted"/>